<proteinExistence type="predicted"/>
<accession>A0A6V8M0H8</accession>
<evidence type="ECO:0000259" key="1">
    <source>
        <dbReference type="Pfam" id="PF07811"/>
    </source>
</evidence>
<protein>
    <recommendedName>
        <fullName evidence="1">TadE-like domain-containing protein</fullName>
    </recommendedName>
</protein>
<dbReference type="Proteomes" id="UP000494245">
    <property type="component" value="Unassembled WGS sequence"/>
</dbReference>
<name>A0A6V8M0H8_9BACT</name>
<dbReference type="Pfam" id="PF07811">
    <property type="entry name" value="TadE"/>
    <property type="match status" value="1"/>
</dbReference>
<dbReference type="InterPro" id="IPR012495">
    <property type="entry name" value="TadE-like_dom"/>
</dbReference>
<gene>
    <name evidence="2" type="ORF">NNJEOMEG_03841</name>
</gene>
<dbReference type="RefSeq" id="WP_173087103.1">
    <property type="nucleotide sequence ID" value="NZ_BLTE01000027.1"/>
</dbReference>
<organism evidence="2 3">
    <name type="scientific">Fundidesulfovibrio magnetotacticus</name>
    <dbReference type="NCBI Taxonomy" id="2730080"/>
    <lineage>
        <taxon>Bacteria</taxon>
        <taxon>Pseudomonadati</taxon>
        <taxon>Thermodesulfobacteriota</taxon>
        <taxon>Desulfovibrionia</taxon>
        <taxon>Desulfovibrionales</taxon>
        <taxon>Desulfovibrionaceae</taxon>
        <taxon>Fundidesulfovibrio</taxon>
    </lineage>
</organism>
<keyword evidence="3" id="KW-1185">Reference proteome</keyword>
<dbReference type="EMBL" id="BLTE01000027">
    <property type="protein sequence ID" value="GFK95968.1"/>
    <property type="molecule type" value="Genomic_DNA"/>
</dbReference>
<evidence type="ECO:0000313" key="3">
    <source>
        <dbReference type="Proteomes" id="UP000494245"/>
    </source>
</evidence>
<sequence length="134" mass="13921">MTVKLHTTPGRDSGSTSVEMALILLPLLLLLVGGVEAGRYYWTRHVVAAAAAEGARLAILNGPTDAEVAARARRILVEGGVSQAAGVTVSARQANQPVTVRVDLPYAFFGLGGLVPAFAAVDSISITSMMVHQP</sequence>
<dbReference type="AlphaFoldDB" id="A0A6V8M0H8"/>
<reference evidence="2 3" key="2">
    <citation type="submission" date="2020-05" db="EMBL/GenBank/DDBJ databases">
        <title>Draft genome sequence of Desulfovibrio sp. strainFSS-1.</title>
        <authorList>
            <person name="Shimoshige H."/>
            <person name="Kobayashi H."/>
            <person name="Maekawa T."/>
        </authorList>
    </citation>
    <scope>NUCLEOTIDE SEQUENCE [LARGE SCALE GENOMIC DNA]</scope>
    <source>
        <strain evidence="2 3">SIID29052-01</strain>
    </source>
</reference>
<comment type="caution">
    <text evidence="2">The sequence shown here is derived from an EMBL/GenBank/DDBJ whole genome shotgun (WGS) entry which is preliminary data.</text>
</comment>
<reference evidence="2 3" key="1">
    <citation type="submission" date="2020-04" db="EMBL/GenBank/DDBJ databases">
        <authorList>
            <consortium name="Desulfovibrio sp. FSS-1 genome sequencing consortium"/>
            <person name="Shimoshige H."/>
            <person name="Kobayashi H."/>
            <person name="Maekawa T."/>
        </authorList>
    </citation>
    <scope>NUCLEOTIDE SEQUENCE [LARGE SCALE GENOMIC DNA]</scope>
    <source>
        <strain evidence="2 3">SIID29052-01</strain>
    </source>
</reference>
<feature type="domain" description="TadE-like" evidence="1">
    <location>
        <begin position="14"/>
        <end position="56"/>
    </location>
</feature>
<evidence type="ECO:0000313" key="2">
    <source>
        <dbReference type="EMBL" id="GFK95968.1"/>
    </source>
</evidence>